<protein>
    <submittedName>
        <fullName evidence="5">MFS transporter</fullName>
    </submittedName>
</protein>
<dbReference type="GO" id="GO:0022857">
    <property type="term" value="F:transmembrane transporter activity"/>
    <property type="evidence" value="ECO:0007669"/>
    <property type="project" value="InterPro"/>
</dbReference>
<keyword evidence="2 4" id="KW-1133">Transmembrane helix</keyword>
<dbReference type="InterPro" id="IPR011701">
    <property type="entry name" value="MFS"/>
</dbReference>
<feature type="transmembrane region" description="Helical" evidence="4">
    <location>
        <begin position="109"/>
        <end position="130"/>
    </location>
</feature>
<dbReference type="InterPro" id="IPR052528">
    <property type="entry name" value="Sugar_transport-like"/>
</dbReference>
<feature type="transmembrane region" description="Helical" evidence="4">
    <location>
        <begin position="54"/>
        <end position="74"/>
    </location>
</feature>
<dbReference type="KEGG" id="hadh:FRZ61_37940"/>
<feature type="transmembrane region" description="Helical" evidence="4">
    <location>
        <begin position="81"/>
        <end position="103"/>
    </location>
</feature>
<feature type="transmembrane region" description="Helical" evidence="4">
    <location>
        <begin position="374"/>
        <end position="391"/>
    </location>
</feature>
<evidence type="ECO:0000256" key="2">
    <source>
        <dbReference type="ARBA" id="ARBA00022989"/>
    </source>
</evidence>
<dbReference type="PANTHER" id="PTHR23526">
    <property type="entry name" value="INTEGRAL MEMBRANE TRANSPORT PROTEIN-RELATED"/>
    <property type="match status" value="1"/>
</dbReference>
<dbReference type="CDD" id="cd06174">
    <property type="entry name" value="MFS"/>
    <property type="match status" value="1"/>
</dbReference>
<feature type="transmembrane region" description="Helical" evidence="4">
    <location>
        <begin position="252"/>
        <end position="272"/>
    </location>
</feature>
<organism evidence="5 6">
    <name type="scientific">Hypericibacter adhaerens</name>
    <dbReference type="NCBI Taxonomy" id="2602016"/>
    <lineage>
        <taxon>Bacteria</taxon>
        <taxon>Pseudomonadati</taxon>
        <taxon>Pseudomonadota</taxon>
        <taxon>Alphaproteobacteria</taxon>
        <taxon>Rhodospirillales</taxon>
        <taxon>Dongiaceae</taxon>
        <taxon>Hypericibacter</taxon>
    </lineage>
</organism>
<feature type="transmembrane region" description="Helical" evidence="4">
    <location>
        <begin position="307"/>
        <end position="331"/>
    </location>
</feature>
<dbReference type="PANTHER" id="PTHR23526:SF2">
    <property type="entry name" value="MAJOR FACILITATOR SUPERFAMILY (MFS) PROFILE DOMAIN-CONTAINING PROTEIN"/>
    <property type="match status" value="1"/>
</dbReference>
<dbReference type="SUPFAM" id="SSF103473">
    <property type="entry name" value="MFS general substrate transporter"/>
    <property type="match status" value="1"/>
</dbReference>
<evidence type="ECO:0000256" key="4">
    <source>
        <dbReference type="SAM" id="Phobius"/>
    </source>
</evidence>
<feature type="transmembrane region" description="Helical" evidence="4">
    <location>
        <begin position="142"/>
        <end position="162"/>
    </location>
</feature>
<keyword evidence="3 4" id="KW-0472">Membrane</keyword>
<evidence type="ECO:0000313" key="6">
    <source>
        <dbReference type="Proteomes" id="UP000325797"/>
    </source>
</evidence>
<dbReference type="RefSeq" id="WP_151119186.1">
    <property type="nucleotide sequence ID" value="NZ_CP042582.1"/>
</dbReference>
<proteinExistence type="predicted"/>
<name>A0A5J6N4K5_9PROT</name>
<dbReference type="InterPro" id="IPR036259">
    <property type="entry name" value="MFS_trans_sf"/>
</dbReference>
<feature type="transmembrane region" description="Helical" evidence="4">
    <location>
        <begin position="352"/>
        <end position="368"/>
    </location>
</feature>
<feature type="transmembrane region" description="Helical" evidence="4">
    <location>
        <begin position="221"/>
        <end position="240"/>
    </location>
</feature>
<dbReference type="OrthoDB" id="9808182at2"/>
<keyword evidence="1 4" id="KW-0812">Transmembrane</keyword>
<feature type="transmembrane region" description="Helical" evidence="4">
    <location>
        <begin position="284"/>
        <end position="301"/>
    </location>
</feature>
<feature type="transmembrane region" description="Helical" evidence="4">
    <location>
        <begin position="20"/>
        <end position="42"/>
    </location>
</feature>
<accession>A0A5J6N4K5</accession>
<dbReference type="EMBL" id="CP042582">
    <property type="protein sequence ID" value="QEX23855.1"/>
    <property type="molecule type" value="Genomic_DNA"/>
</dbReference>
<dbReference type="AlphaFoldDB" id="A0A5J6N4K5"/>
<dbReference type="Proteomes" id="UP000325797">
    <property type="component" value="Chromosome"/>
</dbReference>
<feature type="transmembrane region" description="Helical" evidence="4">
    <location>
        <begin position="168"/>
        <end position="185"/>
    </location>
</feature>
<dbReference type="Gene3D" id="1.20.1250.20">
    <property type="entry name" value="MFS general substrate transporter like domains"/>
    <property type="match status" value="2"/>
</dbReference>
<evidence type="ECO:0000256" key="1">
    <source>
        <dbReference type="ARBA" id="ARBA00022692"/>
    </source>
</evidence>
<evidence type="ECO:0000256" key="3">
    <source>
        <dbReference type="ARBA" id="ARBA00023136"/>
    </source>
</evidence>
<gene>
    <name evidence="5" type="ORF">FRZ61_37940</name>
</gene>
<sequence>MTFAAPAWIREFGKPGAATFALMFAIDSLARASLTTVIPLVALRTLGNARDVSLLYTVTGWTAVAVSFVIPWIVRRYRPRRLYSLGAAILVVAPLLLATQTLWGLAAAMALRAFAAACLLNGLNLYTMAYIKKQDFVRSEPLRAFFAAACWAFGPSLGIILYDRVGPWATYLLSSSSAVLLLVYFRRMRAEHGPALPMNARISTNPIANIRRYVSQPRLRLAWVLSFGREVWWSTFYVYGPVYLVAVGRSDTAVALVMTACTAMLFASPLMGWVGRQLGARRHLIAAFLAGATATLGVAVFFDFPWWATLCLGASALAAVALDSVVSVPFLRAVKARERPEMTMVFSMYRDLAGLLPPMLFSLLLTFFDLHSVFISVGIFMIYCAWLARWVPRGM</sequence>
<reference evidence="5 6" key="1">
    <citation type="submission" date="2019-08" db="EMBL/GenBank/DDBJ databases">
        <title>Hyperibacter terrae gen. nov., sp. nov. and Hyperibacter viscosus sp. nov., two new members in the family Rhodospirillaceae isolated from the rhizosphere of Hypericum perforatum.</title>
        <authorList>
            <person name="Noviana Z."/>
        </authorList>
    </citation>
    <scope>NUCLEOTIDE SEQUENCE [LARGE SCALE GENOMIC DNA]</scope>
    <source>
        <strain evidence="5 6">R5959</strain>
    </source>
</reference>
<dbReference type="Pfam" id="PF07690">
    <property type="entry name" value="MFS_1"/>
    <property type="match status" value="1"/>
</dbReference>
<evidence type="ECO:0000313" key="5">
    <source>
        <dbReference type="EMBL" id="QEX23855.1"/>
    </source>
</evidence>
<keyword evidence="6" id="KW-1185">Reference proteome</keyword>